<dbReference type="PANTHER" id="PTHR45138:SF9">
    <property type="entry name" value="DIGUANYLATE CYCLASE DGCM-RELATED"/>
    <property type="match status" value="1"/>
</dbReference>
<accession>A0A502C8W5</accession>
<keyword evidence="5" id="KW-0472">Membrane</keyword>
<comment type="cofactor">
    <cofactor evidence="1">
        <name>Mg(2+)</name>
        <dbReference type="ChEBI" id="CHEBI:18420"/>
    </cofactor>
</comment>
<dbReference type="InterPro" id="IPR043128">
    <property type="entry name" value="Rev_trsase/Diguanyl_cyclase"/>
</dbReference>
<organism evidence="8 9">
    <name type="scientific">Rhodanobacter glycinis</name>
    <dbReference type="NCBI Taxonomy" id="582702"/>
    <lineage>
        <taxon>Bacteria</taxon>
        <taxon>Pseudomonadati</taxon>
        <taxon>Pseudomonadota</taxon>
        <taxon>Gammaproteobacteria</taxon>
        <taxon>Lysobacterales</taxon>
        <taxon>Rhodanobacteraceae</taxon>
        <taxon>Rhodanobacter</taxon>
    </lineage>
</organism>
<keyword evidence="4" id="KW-0175">Coiled coil</keyword>
<dbReference type="AlphaFoldDB" id="A0A502C8W5"/>
<evidence type="ECO:0000256" key="3">
    <source>
        <dbReference type="ARBA" id="ARBA00034247"/>
    </source>
</evidence>
<dbReference type="Gene3D" id="2.60.40.10">
    <property type="entry name" value="Immunoglobulins"/>
    <property type="match status" value="1"/>
</dbReference>
<reference evidence="8 9" key="1">
    <citation type="journal article" date="2019" name="Environ. Microbiol.">
        <title>Species interactions and distinct microbial communities in high Arctic permafrost affected cryosols are associated with the CH4 and CO2 gas fluxes.</title>
        <authorList>
            <person name="Altshuler I."/>
            <person name="Hamel J."/>
            <person name="Turney S."/>
            <person name="Magnuson E."/>
            <person name="Levesque R."/>
            <person name="Greer C."/>
            <person name="Whyte L.G."/>
        </authorList>
    </citation>
    <scope>NUCLEOTIDE SEQUENCE [LARGE SCALE GENOMIC DNA]</scope>
    <source>
        <strain evidence="8 9">S13Y</strain>
    </source>
</reference>
<dbReference type="InterPro" id="IPR029787">
    <property type="entry name" value="Nucleotide_cyclase"/>
</dbReference>
<dbReference type="EC" id="2.7.7.65" evidence="2"/>
<proteinExistence type="predicted"/>
<evidence type="ECO:0000256" key="2">
    <source>
        <dbReference type="ARBA" id="ARBA00012528"/>
    </source>
</evidence>
<dbReference type="InterPro" id="IPR011123">
    <property type="entry name" value="Y_Y_Y"/>
</dbReference>
<dbReference type="SUPFAM" id="SSF55073">
    <property type="entry name" value="Nucleotide cyclase"/>
    <property type="match status" value="1"/>
</dbReference>
<keyword evidence="5" id="KW-1133">Transmembrane helix</keyword>
<name>A0A502C8W5_9GAMM</name>
<dbReference type="InterPro" id="IPR011110">
    <property type="entry name" value="Reg_prop"/>
</dbReference>
<dbReference type="PROSITE" id="PS50887">
    <property type="entry name" value="GGDEF"/>
    <property type="match status" value="1"/>
</dbReference>
<dbReference type="GO" id="GO:0005886">
    <property type="term" value="C:plasma membrane"/>
    <property type="evidence" value="ECO:0007669"/>
    <property type="project" value="TreeGrafter"/>
</dbReference>
<dbReference type="EMBL" id="RCZO01000006">
    <property type="protein sequence ID" value="TPG08176.1"/>
    <property type="molecule type" value="Genomic_DNA"/>
</dbReference>
<dbReference type="InterPro" id="IPR015943">
    <property type="entry name" value="WD40/YVTN_repeat-like_dom_sf"/>
</dbReference>
<dbReference type="PANTHER" id="PTHR45138">
    <property type="entry name" value="REGULATORY COMPONENTS OF SENSORY TRANSDUCTION SYSTEM"/>
    <property type="match status" value="1"/>
</dbReference>
<dbReference type="RefSeq" id="WP_140652582.1">
    <property type="nucleotide sequence ID" value="NZ_RCZO01000006.1"/>
</dbReference>
<evidence type="ECO:0000256" key="4">
    <source>
        <dbReference type="SAM" id="Coils"/>
    </source>
</evidence>
<sequence>MNRRVGGWASLVLVVCGLLAFTPASALDPDRAIGQLTHVWYENQLPQGTVLSIAQRKDGSIWLATYGGLVHHSGAEFDTIDPRVAPVLKSTAITAVYVDRDGTLWVGTLNDGLYRMRGRELESVALPANIRSVFGIVEDQSGALWLTTNAGVARMGVKGIRLLGEESGFPPRGFYHSIVADAAGGVWIATDGAGVVHWLNGHVETFDTRRGLPSDAVHSLAIDHVGTVWAGTQAGPVRYRDGSFERDPRAAALDGKRIYSLFGDRDGNMWFAPLGMGICRLTAARFDCDDTLSGMVGETVRSMFEDHEGNLWLGTTSSGIHRFSDSKLITVTGKMDSNAVRAVYQDRAGTLWIGTDGAGLARYENQVLVPAKAINAKLPSLLVRAIQSDAAGNLWVGSTDGLSRIAPNGTVRNFGTGDGLPGTIVFAFAPSRDGGMWVGTLQGVAKITRDKVGDKVSVVPGTHGDDTRALYEDPAGRLWIGERSGLRCLHDGVVDRCGTGGLPGISVFAFHPEPNGDLWLGTSQGLMRIRGQVVQPFTERAGFYGDTVFAVLDDDAGHFWVSSNRGIARLARADIDALDRGSVKQIEPHWYGKHDGMLSQQANGASQTPAWRTRDGRMWFGTANGVVIVDPKHERVNRMSPPVAIERVLVDGQDVAADHVGRIGPDVERIELHYAAMSYVAPAAVKYRYRIEGFDRGWIDAGASRVAYYTNLPPGDYVFRAIASNNDGVWNTDGASVAFTIVPSWYATWWFRTLVALAVIGLLAAIYRLRVWRLHERQRELTREVAQRTEALRNANAELKRLAALDGLTHIANRGAFNLRLRETLDEHTASGSPLAVLMCDVDAFKAYNDTYGHLAGDVALTAVAEALTNVLRSKAADLAARYGGEEFAVLLVECDAAEAAVVAQRMLNAVRALAIEHRSSDTAPHVTISIGIAAVVPTAMDSPEQLLRCADEALYRAKAEGRDRMGGGPGLVG</sequence>
<evidence type="ECO:0000313" key="8">
    <source>
        <dbReference type="EMBL" id="TPG08176.1"/>
    </source>
</evidence>
<gene>
    <name evidence="8" type="ORF">EAH88_11000</name>
</gene>
<evidence type="ECO:0000259" key="7">
    <source>
        <dbReference type="PROSITE" id="PS50887"/>
    </source>
</evidence>
<dbReference type="Pfam" id="PF07494">
    <property type="entry name" value="Reg_prop"/>
    <property type="match status" value="4"/>
</dbReference>
<comment type="caution">
    <text evidence="8">The sequence shown here is derived from an EMBL/GenBank/DDBJ whole genome shotgun (WGS) entry which is preliminary data.</text>
</comment>
<dbReference type="GO" id="GO:1902201">
    <property type="term" value="P:negative regulation of bacterial-type flagellum-dependent cell motility"/>
    <property type="evidence" value="ECO:0007669"/>
    <property type="project" value="TreeGrafter"/>
</dbReference>
<keyword evidence="6" id="KW-0732">Signal</keyword>
<feature type="domain" description="GGDEF" evidence="7">
    <location>
        <begin position="833"/>
        <end position="971"/>
    </location>
</feature>
<dbReference type="SMART" id="SM00267">
    <property type="entry name" value="GGDEF"/>
    <property type="match status" value="1"/>
</dbReference>
<dbReference type="InterPro" id="IPR013783">
    <property type="entry name" value="Ig-like_fold"/>
</dbReference>
<dbReference type="Proteomes" id="UP000319486">
    <property type="component" value="Unassembled WGS sequence"/>
</dbReference>
<evidence type="ECO:0000256" key="6">
    <source>
        <dbReference type="SAM" id="SignalP"/>
    </source>
</evidence>
<keyword evidence="5" id="KW-0812">Transmembrane</keyword>
<dbReference type="Gene3D" id="3.30.70.270">
    <property type="match status" value="1"/>
</dbReference>
<dbReference type="FunFam" id="3.30.70.270:FF:000001">
    <property type="entry name" value="Diguanylate cyclase domain protein"/>
    <property type="match status" value="1"/>
</dbReference>
<evidence type="ECO:0000313" key="9">
    <source>
        <dbReference type="Proteomes" id="UP000319486"/>
    </source>
</evidence>
<dbReference type="SUPFAM" id="SSF63829">
    <property type="entry name" value="Calcium-dependent phosphotriesterase"/>
    <property type="match status" value="3"/>
</dbReference>
<keyword evidence="9" id="KW-1185">Reference proteome</keyword>
<dbReference type="NCBIfam" id="TIGR00254">
    <property type="entry name" value="GGDEF"/>
    <property type="match status" value="1"/>
</dbReference>
<evidence type="ECO:0000256" key="1">
    <source>
        <dbReference type="ARBA" id="ARBA00001946"/>
    </source>
</evidence>
<feature type="signal peptide" evidence="6">
    <location>
        <begin position="1"/>
        <end position="26"/>
    </location>
</feature>
<feature type="chain" id="PRO_5021353887" description="diguanylate cyclase" evidence="6">
    <location>
        <begin position="27"/>
        <end position="974"/>
    </location>
</feature>
<feature type="transmembrane region" description="Helical" evidence="5">
    <location>
        <begin position="749"/>
        <end position="769"/>
    </location>
</feature>
<dbReference type="Pfam" id="PF07495">
    <property type="entry name" value="Y_Y_Y"/>
    <property type="match status" value="1"/>
</dbReference>
<evidence type="ECO:0000256" key="5">
    <source>
        <dbReference type="SAM" id="Phobius"/>
    </source>
</evidence>
<comment type="catalytic activity">
    <reaction evidence="3">
        <text>2 GTP = 3',3'-c-di-GMP + 2 diphosphate</text>
        <dbReference type="Rhea" id="RHEA:24898"/>
        <dbReference type="ChEBI" id="CHEBI:33019"/>
        <dbReference type="ChEBI" id="CHEBI:37565"/>
        <dbReference type="ChEBI" id="CHEBI:58805"/>
        <dbReference type="EC" id="2.7.7.65"/>
    </reaction>
</comment>
<protein>
    <recommendedName>
        <fullName evidence="2">diguanylate cyclase</fullName>
        <ecNumber evidence="2">2.7.7.65</ecNumber>
    </recommendedName>
</protein>
<dbReference type="InterPro" id="IPR000160">
    <property type="entry name" value="GGDEF_dom"/>
</dbReference>
<dbReference type="Pfam" id="PF00990">
    <property type="entry name" value="GGDEF"/>
    <property type="match status" value="1"/>
</dbReference>
<dbReference type="GO" id="GO:0052621">
    <property type="term" value="F:diguanylate cyclase activity"/>
    <property type="evidence" value="ECO:0007669"/>
    <property type="project" value="UniProtKB-EC"/>
</dbReference>
<dbReference type="CDD" id="cd01949">
    <property type="entry name" value="GGDEF"/>
    <property type="match status" value="1"/>
</dbReference>
<feature type="coiled-coil region" evidence="4">
    <location>
        <begin position="778"/>
        <end position="805"/>
    </location>
</feature>
<dbReference type="InterPro" id="IPR050469">
    <property type="entry name" value="Diguanylate_Cyclase"/>
</dbReference>
<dbReference type="Gene3D" id="2.130.10.10">
    <property type="entry name" value="YVTN repeat-like/Quinoprotein amine dehydrogenase"/>
    <property type="match status" value="3"/>
</dbReference>
<dbReference type="GO" id="GO:0043709">
    <property type="term" value="P:cell adhesion involved in single-species biofilm formation"/>
    <property type="evidence" value="ECO:0007669"/>
    <property type="project" value="TreeGrafter"/>
</dbReference>